<organism evidence="13 14">
    <name type="scientific">Cohnella lupini</name>
    <dbReference type="NCBI Taxonomy" id="1294267"/>
    <lineage>
        <taxon>Bacteria</taxon>
        <taxon>Bacillati</taxon>
        <taxon>Bacillota</taxon>
        <taxon>Bacilli</taxon>
        <taxon>Bacillales</taxon>
        <taxon>Paenibacillaceae</taxon>
        <taxon>Cohnella</taxon>
    </lineage>
</organism>
<dbReference type="Pfam" id="PF00072">
    <property type="entry name" value="Response_reg"/>
    <property type="match status" value="1"/>
</dbReference>
<dbReference type="InterPro" id="IPR004358">
    <property type="entry name" value="Sig_transdc_His_kin-like_C"/>
</dbReference>
<evidence type="ECO:0000256" key="8">
    <source>
        <dbReference type="ARBA" id="ARBA00023012"/>
    </source>
</evidence>
<dbReference type="GO" id="GO:0005524">
    <property type="term" value="F:ATP binding"/>
    <property type="evidence" value="ECO:0007669"/>
    <property type="project" value="UniProtKB-KW"/>
</dbReference>
<keyword evidence="3 9" id="KW-0597">Phosphoprotein</keyword>
<dbReference type="InterPro" id="IPR011006">
    <property type="entry name" value="CheY-like_superfamily"/>
</dbReference>
<protein>
    <recommendedName>
        <fullName evidence="2">histidine kinase</fullName>
        <ecNumber evidence="2">2.7.13.3</ecNumber>
    </recommendedName>
</protein>
<comment type="caution">
    <text evidence="13">The sequence shown here is derived from an EMBL/GenBank/DDBJ whole genome shotgun (WGS) entry which is preliminary data.</text>
</comment>
<dbReference type="Gene3D" id="1.10.287.130">
    <property type="match status" value="1"/>
</dbReference>
<dbReference type="CDD" id="cd17574">
    <property type="entry name" value="REC_OmpR"/>
    <property type="match status" value="1"/>
</dbReference>
<dbReference type="CDD" id="cd00082">
    <property type="entry name" value="HisKA"/>
    <property type="match status" value="1"/>
</dbReference>
<evidence type="ECO:0000256" key="2">
    <source>
        <dbReference type="ARBA" id="ARBA00012438"/>
    </source>
</evidence>
<evidence type="ECO:0000259" key="12">
    <source>
        <dbReference type="PROSITE" id="PS50110"/>
    </source>
</evidence>
<dbReference type="AlphaFoldDB" id="A0A3D9HSS5"/>
<keyword evidence="4" id="KW-0808">Transferase</keyword>
<dbReference type="PANTHER" id="PTHR43047">
    <property type="entry name" value="TWO-COMPONENT HISTIDINE PROTEIN KINASE"/>
    <property type="match status" value="1"/>
</dbReference>
<gene>
    <name evidence="13" type="ORF">DFP95_1349</name>
</gene>
<dbReference type="SMART" id="SM00387">
    <property type="entry name" value="HATPase_c"/>
    <property type="match status" value="2"/>
</dbReference>
<dbReference type="Pfam" id="PF06580">
    <property type="entry name" value="His_kinase"/>
    <property type="match status" value="1"/>
</dbReference>
<evidence type="ECO:0000256" key="10">
    <source>
        <dbReference type="SAM" id="Phobius"/>
    </source>
</evidence>
<dbReference type="SMART" id="SM00388">
    <property type="entry name" value="HisKA"/>
    <property type="match status" value="1"/>
</dbReference>
<dbReference type="PROSITE" id="PS50109">
    <property type="entry name" value="HIS_KIN"/>
    <property type="match status" value="2"/>
</dbReference>
<dbReference type="Pfam" id="PF02518">
    <property type="entry name" value="HATPase_c"/>
    <property type="match status" value="2"/>
</dbReference>
<feature type="transmembrane region" description="Helical" evidence="10">
    <location>
        <begin position="330"/>
        <end position="348"/>
    </location>
</feature>
<dbReference type="GO" id="GO:0016020">
    <property type="term" value="C:membrane"/>
    <property type="evidence" value="ECO:0007669"/>
    <property type="project" value="InterPro"/>
</dbReference>
<dbReference type="SUPFAM" id="SSF49785">
    <property type="entry name" value="Galactose-binding domain-like"/>
    <property type="match status" value="1"/>
</dbReference>
<dbReference type="InterPro" id="IPR036890">
    <property type="entry name" value="HATPase_C_sf"/>
</dbReference>
<keyword evidence="7" id="KW-0067">ATP-binding</keyword>
<feature type="transmembrane region" description="Helical" evidence="10">
    <location>
        <begin position="240"/>
        <end position="258"/>
    </location>
</feature>
<dbReference type="SUPFAM" id="SSF52172">
    <property type="entry name" value="CheY-like"/>
    <property type="match status" value="1"/>
</dbReference>
<dbReference type="SUPFAM" id="SSF47384">
    <property type="entry name" value="Homodimeric domain of signal transducing histidine kinase"/>
    <property type="match status" value="1"/>
</dbReference>
<sequence length="1051" mass="117647">MRGRAYACRFLEGVGLFISNPYYMMTKGKLLIVIGMFLVILTGARLIWIVSFSSTDQPNAVNGVMDLRKWDAAEGRTLTLDGQWEFYPSVMLMNSGGLQGSYGEKAKLIQVPGNWDDFLRPGEKTPYGYGSYRLRVLVDPGINAIYSIRVPSVRSSSELYVNGHLLAKSGQPAMNEEEYTARNVPYTASFATGGEDVVEIVIQAANYTDSRESGIVRSMKFGTEEAIARETNLSVAMQQIVAVIFLIHAVYALILFFMGYRDKKLLFFSLLFLCAILSILVGGEDKILLYWFPLNLEISFDIMSMIMFVGAISVIQSVMDQLSVFWRTRIFPAFALGCGAAMIIELILPARYSQNVNNLFLTFVGIFVLLAIMSMLRTLAKGIKENLLLLLSLIALANNFVWWGVFLASGIKIVYYPFDLIAAAICFASVWFKRYLQVYSETKQQAAKLQKADKLKDEFLANTSHELRNPLHGIINISQAVLEREMHSLSGKSVKDLETVLSVGRRMTLMLNDLLDAMRLKDSNPRLQLGHFSLQTVVTGVLDMLQFMTEGKPIRLTNQLSDGFPQVLADENRVIQIIFNLLHNALKNTSEGEVAVRGFVIGDRAQIVISDTGIGMDEETTKRVFEPYEQAPSDKTMIEGGFGLGLSISKQLAELHGGTVEVRSTPGQGSEFSFTLQLSDPSVSREETATGFLTAIAYAESAAAASSGQLNPSPRQELLVLADRPRILIVDDDPINLNVLENILTSERYDIVAVTSGKEALVLMDSREWDLVISDVMMPLMSGYELSRMIRMRFTITELPVLLLTARSRPEDIENGFRSGANDYVTKPVDAMELRSRVHALTEVKKSARDRLRMEAAWLQAQIQPHFLFNTLNTVAALSEIDTNRMRELLAVFGDFLKDKFKFQNIDELVPIEYELELVRSYLHIEKERFDERLQVIWEIDEGNRTWLIPPLTIQPLVENAVRHGIMKRARGGEIRIRLSDHGTYAELSVIDDGVGIDEDKLGQILDASLTRTSGIGLFNTDLRLKRHFGSGLQIKSDQGSGTLISFIVRK</sequence>
<dbReference type="SMART" id="SM00448">
    <property type="entry name" value="REC"/>
    <property type="match status" value="1"/>
</dbReference>
<dbReference type="InterPro" id="IPR008979">
    <property type="entry name" value="Galactose-bd-like_sf"/>
</dbReference>
<feature type="transmembrane region" description="Helical" evidence="10">
    <location>
        <begin position="30"/>
        <end position="50"/>
    </location>
</feature>
<feature type="transmembrane region" description="Helical" evidence="10">
    <location>
        <begin position="360"/>
        <end position="380"/>
    </location>
</feature>
<dbReference type="CDD" id="cd16922">
    <property type="entry name" value="HATPase_EvgS-ArcB-TorS-like"/>
    <property type="match status" value="1"/>
</dbReference>
<dbReference type="Gene3D" id="2.60.120.260">
    <property type="entry name" value="Galactose-binding domain-like"/>
    <property type="match status" value="1"/>
</dbReference>
<dbReference type="Gene3D" id="3.40.50.2300">
    <property type="match status" value="1"/>
</dbReference>
<dbReference type="Pfam" id="PF00512">
    <property type="entry name" value="HisKA"/>
    <property type="match status" value="1"/>
</dbReference>
<keyword evidence="10" id="KW-0812">Transmembrane</keyword>
<feature type="modified residue" description="4-aspartylphosphate" evidence="9">
    <location>
        <position position="775"/>
    </location>
</feature>
<feature type="transmembrane region" description="Helical" evidence="10">
    <location>
        <begin position="265"/>
        <end position="283"/>
    </location>
</feature>
<feature type="transmembrane region" description="Helical" evidence="10">
    <location>
        <begin position="387"/>
        <end position="407"/>
    </location>
</feature>
<feature type="transmembrane region" description="Helical" evidence="10">
    <location>
        <begin position="298"/>
        <end position="318"/>
    </location>
</feature>
<evidence type="ECO:0000256" key="4">
    <source>
        <dbReference type="ARBA" id="ARBA00022679"/>
    </source>
</evidence>
<dbReference type="Gene3D" id="3.30.565.10">
    <property type="entry name" value="Histidine kinase-like ATPase, C-terminal domain"/>
    <property type="match status" value="2"/>
</dbReference>
<evidence type="ECO:0000256" key="3">
    <source>
        <dbReference type="ARBA" id="ARBA00022553"/>
    </source>
</evidence>
<evidence type="ECO:0000256" key="5">
    <source>
        <dbReference type="ARBA" id="ARBA00022741"/>
    </source>
</evidence>
<evidence type="ECO:0000313" key="13">
    <source>
        <dbReference type="EMBL" id="RED52568.1"/>
    </source>
</evidence>
<evidence type="ECO:0000259" key="11">
    <source>
        <dbReference type="PROSITE" id="PS50109"/>
    </source>
</evidence>
<dbReference type="SUPFAM" id="SSF55874">
    <property type="entry name" value="ATPase domain of HSP90 chaperone/DNA topoisomerase II/histidine kinase"/>
    <property type="match status" value="2"/>
</dbReference>
<keyword evidence="6 13" id="KW-0418">Kinase</keyword>
<feature type="domain" description="Response regulatory" evidence="12">
    <location>
        <begin position="726"/>
        <end position="842"/>
    </location>
</feature>
<keyword evidence="8" id="KW-0902">Two-component regulatory system</keyword>
<comment type="catalytic activity">
    <reaction evidence="1">
        <text>ATP + protein L-histidine = ADP + protein N-phospho-L-histidine.</text>
        <dbReference type="EC" id="2.7.13.3"/>
    </reaction>
</comment>
<keyword evidence="5" id="KW-0547">Nucleotide-binding</keyword>
<feature type="domain" description="Histidine kinase" evidence="11">
    <location>
        <begin position="462"/>
        <end position="680"/>
    </location>
</feature>
<dbReference type="InterPro" id="IPR001789">
    <property type="entry name" value="Sig_transdc_resp-reg_receiver"/>
</dbReference>
<evidence type="ECO:0000256" key="7">
    <source>
        <dbReference type="ARBA" id="ARBA00022840"/>
    </source>
</evidence>
<dbReference type="PRINTS" id="PR00344">
    <property type="entry name" value="BCTRLSENSOR"/>
</dbReference>
<evidence type="ECO:0000256" key="1">
    <source>
        <dbReference type="ARBA" id="ARBA00000085"/>
    </source>
</evidence>
<keyword evidence="10" id="KW-0472">Membrane</keyword>
<evidence type="ECO:0000256" key="6">
    <source>
        <dbReference type="ARBA" id="ARBA00022777"/>
    </source>
</evidence>
<name>A0A3D9HSS5_9BACL</name>
<dbReference type="InterPro" id="IPR003661">
    <property type="entry name" value="HisK_dim/P_dom"/>
</dbReference>
<evidence type="ECO:0000313" key="14">
    <source>
        <dbReference type="Proteomes" id="UP000256869"/>
    </source>
</evidence>
<dbReference type="InterPro" id="IPR036097">
    <property type="entry name" value="HisK_dim/P_sf"/>
</dbReference>
<reference evidence="13 14" key="1">
    <citation type="submission" date="2018-07" db="EMBL/GenBank/DDBJ databases">
        <title>Genomic Encyclopedia of Type Strains, Phase III (KMG-III): the genomes of soil and plant-associated and newly described type strains.</title>
        <authorList>
            <person name="Whitman W."/>
        </authorList>
    </citation>
    <scope>NUCLEOTIDE SEQUENCE [LARGE SCALE GENOMIC DNA]</scope>
    <source>
        <strain evidence="13 14">CECT 8236</strain>
    </source>
</reference>
<dbReference type="GO" id="GO:0000155">
    <property type="term" value="F:phosphorelay sensor kinase activity"/>
    <property type="evidence" value="ECO:0007669"/>
    <property type="project" value="InterPro"/>
</dbReference>
<accession>A0A3D9HSS5</accession>
<dbReference type="InterPro" id="IPR003594">
    <property type="entry name" value="HATPase_dom"/>
</dbReference>
<keyword evidence="10" id="KW-1133">Transmembrane helix</keyword>
<dbReference type="InterPro" id="IPR010559">
    <property type="entry name" value="Sig_transdc_His_kin_internal"/>
</dbReference>
<dbReference type="InterPro" id="IPR005467">
    <property type="entry name" value="His_kinase_dom"/>
</dbReference>
<keyword evidence="14" id="KW-1185">Reference proteome</keyword>
<dbReference type="EC" id="2.7.13.3" evidence="2"/>
<dbReference type="Proteomes" id="UP000256869">
    <property type="component" value="Unassembled WGS sequence"/>
</dbReference>
<feature type="domain" description="Histidine kinase" evidence="11">
    <location>
        <begin position="954"/>
        <end position="1051"/>
    </location>
</feature>
<evidence type="ECO:0000256" key="9">
    <source>
        <dbReference type="PROSITE-ProRule" id="PRU00169"/>
    </source>
</evidence>
<dbReference type="EMBL" id="QRDY01000034">
    <property type="protein sequence ID" value="RED52568.1"/>
    <property type="molecule type" value="Genomic_DNA"/>
</dbReference>
<proteinExistence type="predicted"/>
<dbReference type="PROSITE" id="PS50110">
    <property type="entry name" value="RESPONSE_REGULATORY"/>
    <property type="match status" value="1"/>
</dbReference>